<comment type="caution">
    <text evidence="2">The sequence shown here is derived from an EMBL/GenBank/DDBJ whole genome shotgun (WGS) entry which is preliminary data.</text>
</comment>
<keyword evidence="3" id="KW-1185">Reference proteome</keyword>
<reference evidence="2 3" key="1">
    <citation type="submission" date="2019-03" db="EMBL/GenBank/DDBJ databases">
        <title>Genomic Encyclopedia of Type Strains, Phase IV (KMG-IV): sequencing the most valuable type-strain genomes for metagenomic binning, comparative biology and taxonomic classification.</title>
        <authorList>
            <person name="Goeker M."/>
        </authorList>
    </citation>
    <scope>NUCLEOTIDE SEQUENCE [LARGE SCALE GENOMIC DNA]</scope>
    <source>
        <strain evidence="2 3">DSM 25903</strain>
    </source>
</reference>
<dbReference type="AlphaFoldDB" id="A0A4R7BWT0"/>
<gene>
    <name evidence="2" type="ORF">EV668_2477</name>
</gene>
<name>A0A4R7BWT0_9HYPH</name>
<dbReference type="PROSITE" id="PS00018">
    <property type="entry name" value="EF_HAND_1"/>
    <property type="match status" value="1"/>
</dbReference>
<evidence type="ECO:0000313" key="2">
    <source>
        <dbReference type="EMBL" id="TDR89642.1"/>
    </source>
</evidence>
<dbReference type="OrthoDB" id="5431327at2"/>
<keyword evidence="1" id="KW-1133">Transmembrane helix</keyword>
<feature type="transmembrane region" description="Helical" evidence="1">
    <location>
        <begin position="12"/>
        <end position="31"/>
    </location>
</feature>
<evidence type="ECO:0000256" key="1">
    <source>
        <dbReference type="SAM" id="Phobius"/>
    </source>
</evidence>
<dbReference type="Proteomes" id="UP000295122">
    <property type="component" value="Unassembled WGS sequence"/>
</dbReference>
<evidence type="ECO:0000313" key="3">
    <source>
        <dbReference type="Proteomes" id="UP000295122"/>
    </source>
</evidence>
<dbReference type="EMBL" id="SNZR01000013">
    <property type="protein sequence ID" value="TDR89642.1"/>
    <property type="molecule type" value="Genomic_DNA"/>
</dbReference>
<keyword evidence="1" id="KW-0472">Membrane</keyword>
<sequence length="242" mass="25915">MTDSNVFFRLVWRVNALLILGVALAVCALVGSQLARDLSRGWTASRGPDRGIATPATVPAGRAAEAPPEVLHVGRFARADGPILYAPLYLGRPGDIAKYASGPKQGAQTRNIVFFDSRDGALRRLLPDDAGRILDQTTIARREPGEDSRPVARLYVHVPADSSGDGVLDHRDLQRILVTRPDGSGQVVLAEGVDHFVTVEAGSGAGRTLSYFVRRGGELHYGAFDLATFEPGRSTPVPLPKT</sequence>
<keyword evidence="1" id="KW-0812">Transmembrane</keyword>
<dbReference type="InterPro" id="IPR018247">
    <property type="entry name" value="EF_Hand_1_Ca_BS"/>
</dbReference>
<dbReference type="RefSeq" id="WP_133770414.1">
    <property type="nucleotide sequence ID" value="NZ_SNZR01000013.1"/>
</dbReference>
<organism evidence="2 3">
    <name type="scientific">Enterovirga rhinocerotis</name>
    <dbReference type="NCBI Taxonomy" id="1339210"/>
    <lineage>
        <taxon>Bacteria</taxon>
        <taxon>Pseudomonadati</taxon>
        <taxon>Pseudomonadota</taxon>
        <taxon>Alphaproteobacteria</taxon>
        <taxon>Hyphomicrobiales</taxon>
        <taxon>Methylobacteriaceae</taxon>
        <taxon>Enterovirga</taxon>
    </lineage>
</organism>
<proteinExistence type="predicted"/>
<accession>A0A4R7BWT0</accession>
<protein>
    <submittedName>
        <fullName evidence="2">Uncharacterized protein</fullName>
    </submittedName>
</protein>